<dbReference type="EMBL" id="SPLM01000109">
    <property type="protein sequence ID" value="TMW59774.1"/>
    <property type="molecule type" value="Genomic_DNA"/>
</dbReference>
<dbReference type="SUPFAM" id="SSF47616">
    <property type="entry name" value="GST C-terminal domain-like"/>
    <property type="match status" value="2"/>
</dbReference>
<protein>
    <recommendedName>
        <fullName evidence="5">Glutathione S-transferase</fullName>
    </recommendedName>
</protein>
<dbReference type="SFLD" id="SFLDG01205">
    <property type="entry name" value="AMPS.1"/>
    <property type="match status" value="2"/>
</dbReference>
<evidence type="ECO:0000259" key="2">
    <source>
        <dbReference type="PROSITE" id="PS50405"/>
    </source>
</evidence>
<dbReference type="PROSITE" id="PS50404">
    <property type="entry name" value="GST_NTER"/>
    <property type="match status" value="2"/>
</dbReference>
<feature type="domain" description="GST N-terminal" evidence="1">
    <location>
        <begin position="213"/>
        <end position="290"/>
    </location>
</feature>
<dbReference type="Pfam" id="PF02798">
    <property type="entry name" value="GST_N"/>
    <property type="match status" value="2"/>
</dbReference>
<dbReference type="InterPro" id="IPR050213">
    <property type="entry name" value="GST_superfamily"/>
</dbReference>
<proteinExistence type="predicted"/>
<dbReference type="AlphaFoldDB" id="A0A8K1FG94"/>
<dbReference type="InterPro" id="IPR010987">
    <property type="entry name" value="Glutathione-S-Trfase_C-like"/>
</dbReference>
<dbReference type="SFLD" id="SFLDS00019">
    <property type="entry name" value="Glutathione_Transferase_(cytos"/>
    <property type="match status" value="2"/>
</dbReference>
<keyword evidence="4" id="KW-1185">Reference proteome</keyword>
<reference evidence="3" key="1">
    <citation type="submission" date="2019-03" db="EMBL/GenBank/DDBJ databases">
        <title>Long read genome sequence of the mycoparasitic Pythium oligandrum ATCC 38472 isolated from sugarbeet rhizosphere.</title>
        <authorList>
            <person name="Gaulin E."/>
        </authorList>
    </citation>
    <scope>NUCLEOTIDE SEQUENCE</scope>
    <source>
        <strain evidence="3">ATCC 38472_TT</strain>
    </source>
</reference>
<feature type="domain" description="GST N-terminal" evidence="1">
    <location>
        <begin position="5"/>
        <end position="82"/>
    </location>
</feature>
<dbReference type="InterPro" id="IPR036249">
    <property type="entry name" value="Thioredoxin-like_sf"/>
</dbReference>
<dbReference type="Proteomes" id="UP000794436">
    <property type="component" value="Unassembled WGS sequence"/>
</dbReference>
<dbReference type="PANTHER" id="PTHR11571">
    <property type="entry name" value="GLUTATHIONE S-TRANSFERASE"/>
    <property type="match status" value="1"/>
</dbReference>
<dbReference type="Gene3D" id="1.20.1050.10">
    <property type="match status" value="2"/>
</dbReference>
<dbReference type="GO" id="GO:0004364">
    <property type="term" value="F:glutathione transferase activity"/>
    <property type="evidence" value="ECO:0007669"/>
    <property type="project" value="TreeGrafter"/>
</dbReference>
<evidence type="ECO:0000313" key="4">
    <source>
        <dbReference type="Proteomes" id="UP000794436"/>
    </source>
</evidence>
<dbReference type="CDD" id="cd03039">
    <property type="entry name" value="GST_N_Sigma_like"/>
    <property type="match status" value="2"/>
</dbReference>
<dbReference type="InterPro" id="IPR036282">
    <property type="entry name" value="Glutathione-S-Trfase_C_sf"/>
</dbReference>
<dbReference type="InterPro" id="IPR004046">
    <property type="entry name" value="GST_C"/>
</dbReference>
<dbReference type="PANTHER" id="PTHR11571:SF252">
    <property type="entry name" value="GLUTATHIONE S-TRANSFERASE"/>
    <property type="match status" value="1"/>
</dbReference>
<dbReference type="Gene3D" id="3.40.30.10">
    <property type="entry name" value="Glutaredoxin"/>
    <property type="match status" value="2"/>
</dbReference>
<evidence type="ECO:0000313" key="3">
    <source>
        <dbReference type="EMBL" id="TMW59774.1"/>
    </source>
</evidence>
<accession>A0A8K1FG94</accession>
<dbReference type="InterPro" id="IPR040079">
    <property type="entry name" value="Glutathione_S-Trfase"/>
</dbReference>
<dbReference type="SFLD" id="SFLDG00363">
    <property type="entry name" value="AMPS_(cytGST):_Alpha-__Mu-__Pi"/>
    <property type="match status" value="2"/>
</dbReference>
<feature type="domain" description="GST C-terminal" evidence="2">
    <location>
        <begin position="293"/>
        <end position="420"/>
    </location>
</feature>
<name>A0A8K1FG94_PYTOL</name>
<evidence type="ECO:0000259" key="1">
    <source>
        <dbReference type="PROSITE" id="PS50404"/>
    </source>
</evidence>
<feature type="domain" description="GST C-terminal" evidence="2">
    <location>
        <begin position="85"/>
        <end position="214"/>
    </location>
</feature>
<dbReference type="GO" id="GO:0006749">
    <property type="term" value="P:glutathione metabolic process"/>
    <property type="evidence" value="ECO:0007669"/>
    <property type="project" value="TreeGrafter"/>
</dbReference>
<dbReference type="SUPFAM" id="SSF52833">
    <property type="entry name" value="Thioredoxin-like"/>
    <property type="match status" value="2"/>
</dbReference>
<comment type="caution">
    <text evidence="3">The sequence shown here is derived from an EMBL/GenBank/DDBJ whole genome shotgun (WGS) entry which is preliminary data.</text>
</comment>
<evidence type="ECO:0008006" key="5">
    <source>
        <dbReference type="Google" id="ProtNLM"/>
    </source>
</evidence>
<sequence length="420" mass="46912">MSVFPKIKLTYFNGAARAESIRLAFYIGNVPFEDVRLSFQEFGALKETFPYGQLPVLEVDGEVIAQSEAMLRFAGRLTGLYPVNDPVAALKIDELLGSMDELSSKMSPSFREQDPDKKKALREEMANTIIPRYLGLIDRRLAQLKEYAVFKTDSLFIHELLINNFVRWMKMGVVDHVPTTVCDGYAAVDALAAKVTTHPKVVEYYANPRNVSPKLKLTYFNGPGRAQPTRLAFLIGGVEFEDERVQLSDMEKLRPSLPFGQLPVLSIDGEPHAHSNQILRYAGTRAGLYPSTDLNQALRVDEVLCLFDDYYNAIALTYPMEPEAQLAARKVLVEGMFTKMFSGLDKRIAGWGGKYAVGDELTVADIAIYSALHGFKGGKFTGIPASLADGYSHIGRVYEQVLNLPKVQEWNNKTFPTNDF</sequence>
<dbReference type="Pfam" id="PF14497">
    <property type="entry name" value="GST_C_3"/>
    <property type="match status" value="2"/>
</dbReference>
<dbReference type="OrthoDB" id="420389at2759"/>
<dbReference type="InterPro" id="IPR004045">
    <property type="entry name" value="Glutathione_S-Trfase_N"/>
</dbReference>
<organism evidence="3 4">
    <name type="scientific">Pythium oligandrum</name>
    <name type="common">Mycoparasitic fungus</name>
    <dbReference type="NCBI Taxonomy" id="41045"/>
    <lineage>
        <taxon>Eukaryota</taxon>
        <taxon>Sar</taxon>
        <taxon>Stramenopiles</taxon>
        <taxon>Oomycota</taxon>
        <taxon>Peronosporomycetes</taxon>
        <taxon>Pythiales</taxon>
        <taxon>Pythiaceae</taxon>
        <taxon>Pythium</taxon>
    </lineage>
</organism>
<dbReference type="PROSITE" id="PS50405">
    <property type="entry name" value="GST_CTER"/>
    <property type="match status" value="2"/>
</dbReference>
<gene>
    <name evidence="3" type="ORF">Poli38472_004843</name>
</gene>